<dbReference type="Gene3D" id="3.30.450.30">
    <property type="entry name" value="Dynein light chain 2a, cytoplasmic"/>
    <property type="match status" value="1"/>
</dbReference>
<dbReference type="Proteomes" id="UP000326268">
    <property type="component" value="Unassembled WGS sequence"/>
</dbReference>
<dbReference type="PRINTS" id="PR00392">
    <property type="entry name" value="PROFILIN"/>
</dbReference>
<dbReference type="SUPFAM" id="SSF55770">
    <property type="entry name" value="Profilin (actin-binding protein)"/>
    <property type="match status" value="1"/>
</dbReference>
<name>A0A5N6ZM15_9EURO</name>
<sequence length="126" mass="13889">MSWQAYVDHHLIGSGKITRAVILGQRGGVWAHSIGYELSTQEQRTVSDAYNDRDHVLNSGLELAGRKFFTLSTNPRSIYLKARADGAIVVKTTQAIIVAEYGAPVQHLEAAKVVEELADYLISVTY</sequence>
<dbReference type="GO" id="GO:0003785">
    <property type="term" value="F:actin monomer binding"/>
    <property type="evidence" value="ECO:0007669"/>
    <property type="project" value="TreeGrafter"/>
</dbReference>
<dbReference type="InterPro" id="IPR048278">
    <property type="entry name" value="PFN"/>
</dbReference>
<dbReference type="EMBL" id="ML737895">
    <property type="protein sequence ID" value="KAE8358438.1"/>
    <property type="molecule type" value="Genomic_DNA"/>
</dbReference>
<dbReference type="InterPro" id="IPR005455">
    <property type="entry name" value="PFN_euk"/>
</dbReference>
<evidence type="ECO:0000313" key="9">
    <source>
        <dbReference type="Proteomes" id="UP000326268"/>
    </source>
</evidence>
<dbReference type="GO" id="GO:0005856">
    <property type="term" value="C:cytoskeleton"/>
    <property type="evidence" value="ECO:0007669"/>
    <property type="project" value="UniProtKB-SubCell"/>
</dbReference>
<comment type="subcellular location">
    <subcellularLocation>
        <location evidence="1">Cytoplasm</location>
        <location evidence="1">Cytoskeleton</location>
    </subcellularLocation>
</comment>
<keyword evidence="9" id="KW-1185">Reference proteome</keyword>
<dbReference type="FunFam" id="3.30.450.30:FF:000001">
    <property type="entry name" value="Profilin"/>
    <property type="match status" value="1"/>
</dbReference>
<evidence type="ECO:0000256" key="7">
    <source>
        <dbReference type="RuleBase" id="RU003909"/>
    </source>
</evidence>
<keyword evidence="5 6" id="KW-0206">Cytoskeleton</keyword>
<dbReference type="RefSeq" id="XP_031921519.1">
    <property type="nucleotide sequence ID" value="XM_032069055.1"/>
</dbReference>
<organism evidence="8 9">
    <name type="scientific">Aspergillus caelatus</name>
    <dbReference type="NCBI Taxonomy" id="61420"/>
    <lineage>
        <taxon>Eukaryota</taxon>
        <taxon>Fungi</taxon>
        <taxon>Dikarya</taxon>
        <taxon>Ascomycota</taxon>
        <taxon>Pezizomycotina</taxon>
        <taxon>Eurotiomycetes</taxon>
        <taxon>Eurotiomycetidae</taxon>
        <taxon>Eurotiales</taxon>
        <taxon>Aspergillaceae</taxon>
        <taxon>Aspergillus</taxon>
        <taxon>Aspergillus subgen. Circumdati</taxon>
    </lineage>
</organism>
<dbReference type="GO" id="GO:1903475">
    <property type="term" value="P:mitotic actomyosin contractile ring assembly"/>
    <property type="evidence" value="ECO:0007669"/>
    <property type="project" value="UniProtKB-ARBA"/>
</dbReference>
<evidence type="ECO:0000256" key="4">
    <source>
        <dbReference type="ARBA" id="ARBA00023203"/>
    </source>
</evidence>
<dbReference type="InterPro" id="IPR027310">
    <property type="entry name" value="Profilin_CS"/>
</dbReference>
<dbReference type="GO" id="GO:0005938">
    <property type="term" value="C:cell cortex"/>
    <property type="evidence" value="ECO:0007669"/>
    <property type="project" value="TreeGrafter"/>
</dbReference>
<comment type="similarity">
    <text evidence="2 7">Belongs to the profilin family.</text>
</comment>
<keyword evidence="3" id="KW-0963">Cytoplasm</keyword>
<dbReference type="PANTHER" id="PTHR11604">
    <property type="entry name" value="PROFILIN"/>
    <property type="match status" value="1"/>
</dbReference>
<dbReference type="AlphaFoldDB" id="A0A5N6ZM15"/>
<comment type="function">
    <text evidence="6">Binds to actin and affects the structure of the cytoskeleton. At high concentrations, profilin prevents the polymerization of actin, whereas it enhances it at low concentrations.</text>
</comment>
<dbReference type="PRINTS" id="PR01640">
    <property type="entry name" value="PROFILINPLNT"/>
</dbReference>
<evidence type="ECO:0000256" key="6">
    <source>
        <dbReference type="RuleBase" id="RU003908"/>
    </source>
</evidence>
<dbReference type="SMART" id="SM00392">
    <property type="entry name" value="PROF"/>
    <property type="match status" value="1"/>
</dbReference>
<evidence type="ECO:0000256" key="1">
    <source>
        <dbReference type="ARBA" id="ARBA00004245"/>
    </source>
</evidence>
<dbReference type="PROSITE" id="PS00414">
    <property type="entry name" value="PROFILIN"/>
    <property type="match status" value="1"/>
</dbReference>
<comment type="subunit">
    <text evidence="6">Occurs in many kinds of cells as a complex with monomeric actin in a 1:1 ratio.</text>
</comment>
<protein>
    <recommendedName>
        <fullName evidence="7">Profilin</fullName>
    </recommendedName>
</protein>
<evidence type="ECO:0000313" key="8">
    <source>
        <dbReference type="EMBL" id="KAE8358438.1"/>
    </source>
</evidence>
<dbReference type="OrthoDB" id="421374at2759"/>
<evidence type="ECO:0000256" key="5">
    <source>
        <dbReference type="ARBA" id="ARBA00023212"/>
    </source>
</evidence>
<dbReference type="PANTHER" id="PTHR11604:SF0">
    <property type="entry name" value="PROFILIN"/>
    <property type="match status" value="1"/>
</dbReference>
<proteinExistence type="inferred from homology"/>
<gene>
    <name evidence="8" type="ORF">BDV27DRAFT_137716</name>
</gene>
<accession>A0A5N6ZM15</accession>
<reference evidence="8 9" key="1">
    <citation type="submission" date="2019-04" db="EMBL/GenBank/DDBJ databases">
        <title>Friends and foes A comparative genomics studyof 23 Aspergillus species from section Flavi.</title>
        <authorList>
            <consortium name="DOE Joint Genome Institute"/>
            <person name="Kjaerbolling I."/>
            <person name="Vesth T."/>
            <person name="Frisvad J.C."/>
            <person name="Nybo J.L."/>
            <person name="Theobald S."/>
            <person name="Kildgaard S."/>
            <person name="Isbrandt T."/>
            <person name="Kuo A."/>
            <person name="Sato A."/>
            <person name="Lyhne E.K."/>
            <person name="Kogle M.E."/>
            <person name="Wiebenga A."/>
            <person name="Kun R.S."/>
            <person name="Lubbers R.J."/>
            <person name="Makela M.R."/>
            <person name="Barry K."/>
            <person name="Chovatia M."/>
            <person name="Clum A."/>
            <person name="Daum C."/>
            <person name="Haridas S."/>
            <person name="He G."/>
            <person name="LaButti K."/>
            <person name="Lipzen A."/>
            <person name="Mondo S."/>
            <person name="Riley R."/>
            <person name="Salamov A."/>
            <person name="Simmons B.A."/>
            <person name="Magnuson J.K."/>
            <person name="Henrissat B."/>
            <person name="Mortensen U.H."/>
            <person name="Larsen T.O."/>
            <person name="Devries R.P."/>
            <person name="Grigoriev I.V."/>
            <person name="Machida M."/>
            <person name="Baker S.E."/>
            <person name="Andersen M.R."/>
        </authorList>
    </citation>
    <scope>NUCLEOTIDE SEQUENCE [LARGE SCALE GENOMIC DNA]</scope>
    <source>
        <strain evidence="8 9">CBS 763.97</strain>
    </source>
</reference>
<evidence type="ECO:0000256" key="3">
    <source>
        <dbReference type="ARBA" id="ARBA00022490"/>
    </source>
</evidence>
<evidence type="ECO:0000256" key="2">
    <source>
        <dbReference type="ARBA" id="ARBA00010058"/>
    </source>
</evidence>
<dbReference type="Pfam" id="PF00235">
    <property type="entry name" value="Profilin"/>
    <property type="match status" value="1"/>
</dbReference>
<keyword evidence="4 7" id="KW-0009">Actin-binding</keyword>
<dbReference type="InterPro" id="IPR036140">
    <property type="entry name" value="PFN_sf"/>
</dbReference>
<dbReference type="CDD" id="cd00148">
    <property type="entry name" value="PROF"/>
    <property type="match status" value="1"/>
</dbReference>
<dbReference type="GeneID" id="43653501"/>